<dbReference type="Proteomes" id="UP000095192">
    <property type="component" value="Unassembled WGS sequence"/>
</dbReference>
<evidence type="ECO:0000256" key="1">
    <source>
        <dbReference type="ARBA" id="ARBA00004496"/>
    </source>
</evidence>
<dbReference type="PANTHER" id="PTHR15913">
    <property type="entry name" value="ACID CLUSTER PROTEIN 33"/>
    <property type="match status" value="1"/>
</dbReference>
<comment type="subcellular location">
    <subcellularLocation>
        <location evidence="1">Cytoplasm</location>
    </subcellularLocation>
</comment>
<evidence type="ECO:0000256" key="2">
    <source>
        <dbReference type="ARBA" id="ARBA00020148"/>
    </source>
</evidence>
<dbReference type="InterPro" id="IPR026151">
    <property type="entry name" value="Maspardin"/>
</dbReference>
<dbReference type="SUPFAM" id="SSF53474">
    <property type="entry name" value="alpha/beta-Hydrolases"/>
    <property type="match status" value="1"/>
</dbReference>
<evidence type="ECO:0000256" key="4">
    <source>
        <dbReference type="SAM" id="MobiDB-lite"/>
    </source>
</evidence>
<dbReference type="InParanoid" id="A0A1D3CSP6"/>
<gene>
    <name evidence="6" type="ORF">cyc_01824</name>
</gene>
<dbReference type="EMBL" id="JROU02002097">
    <property type="protein sequence ID" value="OEH74202.1"/>
    <property type="molecule type" value="Genomic_DNA"/>
</dbReference>
<feature type="compositionally biased region" description="Basic and acidic residues" evidence="4">
    <location>
        <begin position="347"/>
        <end position="367"/>
    </location>
</feature>
<dbReference type="Gene3D" id="3.40.50.1820">
    <property type="entry name" value="alpha/beta hydrolase"/>
    <property type="match status" value="1"/>
</dbReference>
<accession>A0A1D3CSP6</accession>
<dbReference type="PANTHER" id="PTHR15913:SF0">
    <property type="entry name" value="MASPARDIN"/>
    <property type="match status" value="1"/>
</dbReference>
<feature type="compositionally biased region" description="Basic and acidic residues" evidence="4">
    <location>
        <begin position="198"/>
        <end position="211"/>
    </location>
</feature>
<dbReference type="GO" id="GO:0005737">
    <property type="term" value="C:cytoplasm"/>
    <property type="evidence" value="ECO:0007669"/>
    <property type="project" value="UniProtKB-SubCell"/>
</dbReference>
<name>A0A1D3CSP6_9EIME</name>
<dbReference type="InterPro" id="IPR000073">
    <property type="entry name" value="AB_hydrolase_1"/>
</dbReference>
<proteinExistence type="predicted"/>
<keyword evidence="3" id="KW-0963">Cytoplasm</keyword>
<evidence type="ECO:0000313" key="6">
    <source>
        <dbReference type="EMBL" id="OEH74202.1"/>
    </source>
</evidence>
<comment type="caution">
    <text evidence="6">The sequence shown here is derived from an EMBL/GenBank/DDBJ whole genome shotgun (WGS) entry which is preliminary data.</text>
</comment>
<dbReference type="VEuPathDB" id="ToxoDB:LOC34618765"/>
<feature type="region of interest" description="Disordered" evidence="4">
    <location>
        <begin position="347"/>
        <end position="379"/>
    </location>
</feature>
<evidence type="ECO:0000256" key="3">
    <source>
        <dbReference type="ARBA" id="ARBA00022490"/>
    </source>
</evidence>
<reference evidence="6 7" key="1">
    <citation type="journal article" date="2016" name="BMC Genomics">
        <title>Comparative genomics reveals Cyclospora cayetanensis possesses coccidia-like metabolism and invasion components but unique surface antigens.</title>
        <authorList>
            <person name="Liu S."/>
            <person name="Wang L."/>
            <person name="Zheng H."/>
            <person name="Xu Z."/>
            <person name="Roellig D.M."/>
            <person name="Li N."/>
            <person name="Frace M.A."/>
            <person name="Tang K."/>
            <person name="Arrowood M.J."/>
            <person name="Moss D.M."/>
            <person name="Zhang L."/>
            <person name="Feng Y."/>
            <person name="Xiao L."/>
        </authorList>
    </citation>
    <scope>NUCLEOTIDE SEQUENCE [LARGE SCALE GENOMIC DNA]</scope>
    <source>
        <strain evidence="6 7">CHN_HEN01</strain>
    </source>
</reference>
<dbReference type="Pfam" id="PF00561">
    <property type="entry name" value="Abhydrolase_1"/>
    <property type="match status" value="1"/>
</dbReference>
<evidence type="ECO:0000259" key="5">
    <source>
        <dbReference type="Pfam" id="PF00561"/>
    </source>
</evidence>
<protein>
    <recommendedName>
        <fullName evidence="2">Maspardin</fullName>
    </recommendedName>
</protein>
<sequence>MWRWFEVGHPSDPLLVLLHGVCGSAVNFFQQLSALQNKGLHVVSLQWPAFSSLSSFLTGFDAFLSQLHAQQHTKAASSRKKTSNTREIHLMGAELGGLLALHYAAMRPHLVKSVILCNAFISTDPLWEAGASLRTMMSVFFGMLPHTALRKIVISQFLRPLKPLRCTVAASAESASSGDDSDDDLQAAFRSCQPPRSRSRDLSRGLSRSDADRADAMAATGGSVDSGVILRPQESLEVRNSKEFLIAHLDAVSTADLAARLSLHSSIEPAPFVPQLNAGDNRLLILHTLDSGLPPQTEEGIVALYPCAKLATMRNGGPFPFLAAAEEVSMHIELHMRRCGAIKLPSAKEHAAHQEQERKSRGLDSLHHAAPRSSQDLPCVSPWQDGFPSSLPNYPSSCTTITCSGSSQYQPWSLVTHHDSCSEEPAYSEASEQGAPQSCTPWHPEKSPLHQEYREKRQFPRKLPEPLIRPEKAGVWERAERSCTSSQSSAESCRSSGNVQSPVADKPCDHNTLPSHARHFVSEYPF</sequence>
<feature type="region of interest" description="Disordered" evidence="4">
    <location>
        <begin position="174"/>
        <end position="211"/>
    </location>
</feature>
<feature type="compositionally biased region" description="Low complexity" evidence="4">
    <location>
        <begin position="482"/>
        <end position="496"/>
    </location>
</feature>
<dbReference type="GO" id="GO:0016787">
    <property type="term" value="F:hydrolase activity"/>
    <property type="evidence" value="ECO:0007669"/>
    <property type="project" value="UniProtKB-KW"/>
</dbReference>
<dbReference type="AlphaFoldDB" id="A0A1D3CSP6"/>
<feature type="domain" description="AB hydrolase-1" evidence="5">
    <location>
        <begin position="13"/>
        <end position="129"/>
    </location>
</feature>
<dbReference type="InterPro" id="IPR029058">
    <property type="entry name" value="AB_hydrolase_fold"/>
</dbReference>
<keyword evidence="6" id="KW-0378">Hydrolase</keyword>
<feature type="region of interest" description="Disordered" evidence="4">
    <location>
        <begin position="476"/>
        <end position="514"/>
    </location>
</feature>
<evidence type="ECO:0000313" key="7">
    <source>
        <dbReference type="Proteomes" id="UP000095192"/>
    </source>
</evidence>
<organism evidence="6 7">
    <name type="scientific">Cyclospora cayetanensis</name>
    <dbReference type="NCBI Taxonomy" id="88456"/>
    <lineage>
        <taxon>Eukaryota</taxon>
        <taxon>Sar</taxon>
        <taxon>Alveolata</taxon>
        <taxon>Apicomplexa</taxon>
        <taxon>Conoidasida</taxon>
        <taxon>Coccidia</taxon>
        <taxon>Eucoccidiorida</taxon>
        <taxon>Eimeriorina</taxon>
        <taxon>Eimeriidae</taxon>
        <taxon>Cyclospora</taxon>
    </lineage>
</organism>
<keyword evidence="7" id="KW-1185">Reference proteome</keyword>
<dbReference type="VEuPathDB" id="ToxoDB:cyc_01824"/>